<reference evidence="1 2" key="1">
    <citation type="journal article" date="2015" name="Parasitol. Res.">
        <title>Viruses in close associations with free-living amoebae.</title>
        <authorList>
            <person name="Scheid P."/>
        </authorList>
    </citation>
    <scope>NUCLEOTIDE SEQUENCE [LARGE SCALE GENOMIC DNA]</scope>
    <source>
        <strain evidence="1">KlaHel</strain>
    </source>
</reference>
<protein>
    <submittedName>
        <fullName evidence="1">Uncharacterized protein</fullName>
    </submittedName>
</protein>
<organism evidence="1 2">
    <name type="scientific">Pandoravirus inopinatum</name>
    <dbReference type="NCBI Taxonomy" id="1605721"/>
    <lineage>
        <taxon>Viruses</taxon>
        <taxon>Pandoravirus</taxon>
    </lineage>
</organism>
<dbReference type="KEGG" id="vg:23461762"/>
<evidence type="ECO:0000313" key="2">
    <source>
        <dbReference type="Proteomes" id="UP000202511"/>
    </source>
</evidence>
<dbReference type="GeneID" id="23461762"/>
<evidence type="ECO:0000313" key="1">
    <source>
        <dbReference type="EMBL" id="AJF96845.1"/>
    </source>
</evidence>
<sequence length="186" mass="21652">MSWLTVFLGSFSLPSGWLARRLVGEESNIGQPTMVLCFCPRPIAFLRRQFPFWHFTMLFFLRNFSLENPFLFIIFECHKNLQQERVSRRARPASRHRLAISTFLQRLFFFRQQLVARLGHIRIWRQIGPTHQSGGRLAEARLSFFFLLDGGPVPGQKEIPLFANTKEHGGRCPCASKRFVVGRKKS</sequence>
<proteinExistence type="predicted"/>
<dbReference type="RefSeq" id="YP_009119080.1">
    <property type="nucleotide sequence ID" value="NC_026440.1"/>
</dbReference>
<dbReference type="EMBL" id="KP136319">
    <property type="protein sequence ID" value="AJF96845.1"/>
    <property type="molecule type" value="Genomic_DNA"/>
</dbReference>
<dbReference type="Proteomes" id="UP000202511">
    <property type="component" value="Segment"/>
</dbReference>
<accession>A0A0B5J5C4</accession>
<name>A0A0B5J5C4_9VIRU</name>